<evidence type="ECO:0000259" key="1">
    <source>
        <dbReference type="Pfam" id="PF00535"/>
    </source>
</evidence>
<name>A0A158K0Q5_9BURK</name>
<dbReference type="Gene3D" id="3.90.550.10">
    <property type="entry name" value="Spore Coat Polysaccharide Biosynthesis Protein SpsA, Chain A"/>
    <property type="match status" value="1"/>
</dbReference>
<sequence length="331" mass="36996">MPATPHRELARPLASLMLITFNQQHSVAEAIRGALSQTWSPLEILISDDASSDDTFAVAQQCVREYAGPHAVRLYRNETNLGISAHLSALAARASGEMLFVAAGDDISMPERCERVMNAWLDSGKRYDLIATDLRDLDADGNLHDVMTVTDLSAYHSFDDWSRNRPHVVGAAHAWARRLFTEFGPMEPGIYGEDQIMVFRAIMSGGAFTLREPLVQYRRGGLSRKRRWRTPADFVARIKLANVNGTGETRQLQRDADRVGAGDAMRALLAKKAAREDYVAAVFSDRPLSRKLAMLMSASSVSAGFRIRMFVYATCPWLMSPFFFVKWHLRA</sequence>
<dbReference type="SUPFAM" id="SSF53448">
    <property type="entry name" value="Nucleotide-diphospho-sugar transferases"/>
    <property type="match status" value="1"/>
</dbReference>
<dbReference type="RefSeq" id="WP_235028454.1">
    <property type="nucleotide sequence ID" value="NZ_FCON02000055.1"/>
</dbReference>
<accession>A0A158K0Q5</accession>
<dbReference type="AlphaFoldDB" id="A0A158K0Q5"/>
<proteinExistence type="predicted"/>
<comment type="caution">
    <text evidence="2">The sequence shown here is derived from an EMBL/GenBank/DDBJ whole genome shotgun (WGS) entry which is preliminary data.</text>
</comment>
<reference evidence="2" key="1">
    <citation type="submission" date="2016-01" db="EMBL/GenBank/DDBJ databases">
        <authorList>
            <person name="Peeters C."/>
        </authorList>
    </citation>
    <scope>NUCLEOTIDE SEQUENCE [LARGE SCALE GENOMIC DNA]</scope>
    <source>
        <strain evidence="2">LMG 22940</strain>
    </source>
</reference>
<gene>
    <name evidence="2" type="ORF">AWB68_04539</name>
</gene>
<feature type="domain" description="Glycosyltransferase 2-like" evidence="1">
    <location>
        <begin position="15"/>
        <end position="131"/>
    </location>
</feature>
<keyword evidence="3" id="KW-1185">Reference proteome</keyword>
<dbReference type="Proteomes" id="UP000054770">
    <property type="component" value="Unassembled WGS sequence"/>
</dbReference>
<dbReference type="GO" id="GO:0016758">
    <property type="term" value="F:hexosyltransferase activity"/>
    <property type="evidence" value="ECO:0007669"/>
    <property type="project" value="UniProtKB-ARBA"/>
</dbReference>
<organism evidence="2 3">
    <name type="scientific">Caballeronia choica</name>
    <dbReference type="NCBI Taxonomy" id="326476"/>
    <lineage>
        <taxon>Bacteria</taxon>
        <taxon>Pseudomonadati</taxon>
        <taxon>Pseudomonadota</taxon>
        <taxon>Betaproteobacteria</taxon>
        <taxon>Burkholderiales</taxon>
        <taxon>Burkholderiaceae</taxon>
        <taxon>Caballeronia</taxon>
    </lineage>
</organism>
<evidence type="ECO:0000313" key="3">
    <source>
        <dbReference type="Proteomes" id="UP000054770"/>
    </source>
</evidence>
<protein>
    <submittedName>
        <fullName evidence="2">Glycosyl transferase family 2</fullName>
    </submittedName>
</protein>
<dbReference type="InterPro" id="IPR029044">
    <property type="entry name" value="Nucleotide-diphossugar_trans"/>
</dbReference>
<evidence type="ECO:0000313" key="2">
    <source>
        <dbReference type="EMBL" id="SAL74131.1"/>
    </source>
</evidence>
<dbReference type="PANTHER" id="PTHR22916:SF3">
    <property type="entry name" value="UDP-GLCNAC:BETAGAL BETA-1,3-N-ACETYLGLUCOSAMINYLTRANSFERASE-LIKE PROTEIN 1"/>
    <property type="match status" value="1"/>
</dbReference>
<dbReference type="InterPro" id="IPR001173">
    <property type="entry name" value="Glyco_trans_2-like"/>
</dbReference>
<dbReference type="Pfam" id="PF00535">
    <property type="entry name" value="Glycos_transf_2"/>
    <property type="match status" value="1"/>
</dbReference>
<keyword evidence="2" id="KW-0808">Transferase</keyword>
<dbReference type="EMBL" id="FCON02000055">
    <property type="protein sequence ID" value="SAL74131.1"/>
    <property type="molecule type" value="Genomic_DNA"/>
</dbReference>
<dbReference type="PANTHER" id="PTHR22916">
    <property type="entry name" value="GLYCOSYLTRANSFERASE"/>
    <property type="match status" value="1"/>
</dbReference>